<feature type="compositionally biased region" description="Pro residues" evidence="1">
    <location>
        <begin position="312"/>
        <end position="382"/>
    </location>
</feature>
<evidence type="ECO:0000313" key="3">
    <source>
        <dbReference type="Proteomes" id="UP001056455"/>
    </source>
</evidence>
<sequence length="432" mass="45826">MGLVIILVNILLVAVLVMATSSRSVTDLFKPDDAAPTSQGPQPDSVDDTASRTATPTLMPPPTADMNTATSDGPDLSERFEDGEDLTIVVLGDQTGTDPADWVRAWAELLATERTVEYLTPTASDPTEYGDPTLLGEGESSVSIFNASLVGGTPDYAAERIGAYVPSGTDVVLINFGRSNTDEDLESDLDELWSALQDTTGAEAYAVVQPPRQDGADQLIDLTREWAQDSDVPVIDIAEVFEDEDLTELTVSTRDPLSVNLAGAARWAQIVQVETFGVELAPVEPTTPPEILQPTLPTATQPTEEPTGEAPPVDPPPYTPPPDDPPPYTPPPDDPPPYTPPPYTPPPPPPPPPTTPPPTTDPEPTTPPPTTPPPTTPPPTTDPEPTEPDPTGFDPEPTGFDPDPTGPTDPFDPDDPLPPSMPHAILELLARL</sequence>
<dbReference type="InterPro" id="IPR036514">
    <property type="entry name" value="SGNH_hydro_sf"/>
</dbReference>
<dbReference type="PRINTS" id="PR01217">
    <property type="entry name" value="PRICHEXTENSN"/>
</dbReference>
<proteinExistence type="predicted"/>
<dbReference type="RefSeq" id="WP_252594228.1">
    <property type="nucleotide sequence ID" value="NZ_CP099489.1"/>
</dbReference>
<dbReference type="PANTHER" id="PTHR45725">
    <property type="entry name" value="FORMIN HOMOLOGY 2 FAMILY MEMBER"/>
    <property type="match status" value="1"/>
</dbReference>
<gene>
    <name evidence="2" type="ORF">NF556_04070</name>
</gene>
<evidence type="ECO:0000256" key="1">
    <source>
        <dbReference type="SAM" id="MobiDB-lite"/>
    </source>
</evidence>
<dbReference type="GO" id="GO:0016787">
    <property type="term" value="F:hydrolase activity"/>
    <property type="evidence" value="ECO:0007669"/>
    <property type="project" value="UniProtKB-KW"/>
</dbReference>
<organism evidence="2 3">
    <name type="scientific">Ornithinimicrobium faecis</name>
    <dbReference type="NCBI Taxonomy" id="2934158"/>
    <lineage>
        <taxon>Bacteria</taxon>
        <taxon>Bacillati</taxon>
        <taxon>Actinomycetota</taxon>
        <taxon>Actinomycetes</taxon>
        <taxon>Micrococcales</taxon>
        <taxon>Ornithinimicrobiaceae</taxon>
        <taxon>Ornithinimicrobium</taxon>
    </lineage>
</organism>
<feature type="region of interest" description="Disordered" evidence="1">
    <location>
        <begin position="27"/>
        <end position="79"/>
    </location>
</feature>
<feature type="compositionally biased region" description="Low complexity" evidence="1">
    <location>
        <begin position="389"/>
        <end position="409"/>
    </location>
</feature>
<dbReference type="Gene3D" id="3.40.50.1110">
    <property type="entry name" value="SGNH hydrolase"/>
    <property type="match status" value="1"/>
</dbReference>
<protein>
    <submittedName>
        <fullName evidence="2">SGNH/GDSL hydrolase family protein</fullName>
    </submittedName>
</protein>
<evidence type="ECO:0000313" key="2">
    <source>
        <dbReference type="EMBL" id="USQ80840.1"/>
    </source>
</evidence>
<keyword evidence="2" id="KW-0378">Hydrolase</keyword>
<dbReference type="SUPFAM" id="SSF52266">
    <property type="entry name" value="SGNH hydrolase"/>
    <property type="match status" value="1"/>
</dbReference>
<keyword evidence="3" id="KW-1185">Reference proteome</keyword>
<feature type="region of interest" description="Disordered" evidence="1">
    <location>
        <begin position="284"/>
        <end position="424"/>
    </location>
</feature>
<dbReference type="EMBL" id="CP099489">
    <property type="protein sequence ID" value="USQ80840.1"/>
    <property type="molecule type" value="Genomic_DNA"/>
</dbReference>
<name>A0ABY4YX79_9MICO</name>
<reference evidence="2" key="1">
    <citation type="submission" date="2022-06" db="EMBL/GenBank/DDBJ databases">
        <title>Ornithinimicrobium HY1793.</title>
        <authorList>
            <person name="Huang Y."/>
        </authorList>
    </citation>
    <scope>NUCLEOTIDE SEQUENCE</scope>
    <source>
        <strain evidence="2">HY1793</strain>
    </source>
</reference>
<dbReference type="Proteomes" id="UP001056455">
    <property type="component" value="Chromosome"/>
</dbReference>
<accession>A0ABY4YX79</accession>
<feature type="compositionally biased region" description="Low complexity" evidence="1">
    <location>
        <begin position="292"/>
        <end position="311"/>
    </location>
</feature>
<dbReference type="InterPro" id="IPR051425">
    <property type="entry name" value="Formin_Homology"/>
</dbReference>